<keyword evidence="1" id="KW-1133">Transmembrane helix</keyword>
<name>A0A1C4UGR3_9ACTN</name>
<sequence>MRDDLTFVEQVRRDLQDVRWPGPEEIRAQARRRSQRRIVAATAVLALAGGTSVALVATGGSPVPPTPAASAAPDATPTQHEITTDALLQPADLTRPIEVQLSQAGIGEPVRIDAMLEQCRANLGLPEGWRFSRVSRSQTLLRARPAGTEPGNADVLVMQDVYRMATQDEATLAVVTLQGLVDPCDEWRSRGPYERKGQTGTAEAMHRWQVRPLDSGGQGGVLLTHTVSQARDVNTGATLNDETRPTNTAVVQVGDLVSVLSLGRDGTEAELQQFAVAAVARLCANANAPPPNC</sequence>
<evidence type="ECO:0000256" key="1">
    <source>
        <dbReference type="SAM" id="Phobius"/>
    </source>
</evidence>
<protein>
    <recommendedName>
        <fullName evidence="4">PknH-like extracellular domain-containing protein</fullName>
    </recommendedName>
</protein>
<dbReference type="Proteomes" id="UP000198224">
    <property type="component" value="Chromosome I"/>
</dbReference>
<dbReference type="AlphaFoldDB" id="A0A1C4UGR3"/>
<gene>
    <name evidence="2" type="ORF">GA0070612_0401</name>
</gene>
<evidence type="ECO:0008006" key="4">
    <source>
        <dbReference type="Google" id="ProtNLM"/>
    </source>
</evidence>
<feature type="transmembrane region" description="Helical" evidence="1">
    <location>
        <begin position="38"/>
        <end position="57"/>
    </location>
</feature>
<accession>A0A1C4UGR3</accession>
<proteinExistence type="predicted"/>
<keyword evidence="3" id="KW-1185">Reference proteome</keyword>
<dbReference type="RefSeq" id="WP_088986353.1">
    <property type="nucleotide sequence ID" value="NZ_LT607409.1"/>
</dbReference>
<evidence type="ECO:0000313" key="2">
    <source>
        <dbReference type="EMBL" id="SCE70874.1"/>
    </source>
</evidence>
<dbReference type="EMBL" id="LT607409">
    <property type="protein sequence ID" value="SCE70874.1"/>
    <property type="molecule type" value="Genomic_DNA"/>
</dbReference>
<keyword evidence="1" id="KW-0472">Membrane</keyword>
<keyword evidence="1" id="KW-0812">Transmembrane</keyword>
<reference evidence="3" key="1">
    <citation type="submission" date="2016-06" db="EMBL/GenBank/DDBJ databases">
        <authorList>
            <person name="Varghese N."/>
            <person name="Submissions Spin"/>
        </authorList>
    </citation>
    <scope>NUCLEOTIDE SEQUENCE [LARGE SCALE GENOMIC DNA]</scope>
    <source>
        <strain evidence="3">DSM 45160</strain>
    </source>
</reference>
<evidence type="ECO:0000313" key="3">
    <source>
        <dbReference type="Proteomes" id="UP000198224"/>
    </source>
</evidence>
<organism evidence="2 3">
    <name type="scientific">Micromonospora chokoriensis</name>
    <dbReference type="NCBI Taxonomy" id="356851"/>
    <lineage>
        <taxon>Bacteria</taxon>
        <taxon>Bacillati</taxon>
        <taxon>Actinomycetota</taxon>
        <taxon>Actinomycetes</taxon>
        <taxon>Micromonosporales</taxon>
        <taxon>Micromonosporaceae</taxon>
        <taxon>Micromonospora</taxon>
    </lineage>
</organism>